<evidence type="ECO:0000259" key="1">
    <source>
        <dbReference type="PROSITE" id="PS51186"/>
    </source>
</evidence>
<keyword evidence="2" id="KW-0808">Transferase</keyword>
<dbReference type="InterPro" id="IPR000182">
    <property type="entry name" value="GNAT_dom"/>
</dbReference>
<reference evidence="3 5" key="2">
    <citation type="submission" date="2019-03" db="EMBL/GenBank/DDBJ databases">
        <title>Genomic Encyclopedia of Archaeal and Bacterial Type Strains, Phase II (KMG-II): from individual species to whole genera.</title>
        <authorList>
            <person name="Goeker M."/>
        </authorList>
    </citation>
    <scope>NUCLEOTIDE SEQUENCE [LARGE SCALE GENOMIC DNA]</scope>
    <source>
        <strain evidence="3 5">DSM 15235</strain>
    </source>
</reference>
<keyword evidence="5" id="KW-1185">Reference proteome</keyword>
<organism evidence="2 4">
    <name type="scientific">Chryseobacterium daecheongense</name>
    <dbReference type="NCBI Taxonomy" id="192389"/>
    <lineage>
        <taxon>Bacteria</taxon>
        <taxon>Pseudomonadati</taxon>
        <taxon>Bacteroidota</taxon>
        <taxon>Flavobacteriia</taxon>
        <taxon>Flavobacteriales</taxon>
        <taxon>Weeksellaceae</taxon>
        <taxon>Chryseobacterium group</taxon>
        <taxon>Chryseobacterium</taxon>
    </lineage>
</organism>
<dbReference type="Proteomes" id="UP000295709">
    <property type="component" value="Unassembled WGS sequence"/>
</dbReference>
<gene>
    <name evidence="3" type="ORF">BCF50_1593</name>
    <name evidence="2" type="ORF">EGI05_12465</name>
</gene>
<evidence type="ECO:0000313" key="4">
    <source>
        <dbReference type="Proteomes" id="UP000269375"/>
    </source>
</evidence>
<dbReference type="OrthoDB" id="3216107at2"/>
<sequence length="148" mass="17081">MTDITLYKGKFCLSTDKAKLDIDSIHQFLSTKAYWALNIPKDKVQTTIQNSLCFGVYIDEKQIGFAKIISDFSTIAYLGDVYILEEYRGIGLSKWLIETIMAHPDLQGLRRWILLTGDAHGLYRQFGWTDIAEPSKWMELYNKNVYSP</sequence>
<evidence type="ECO:0000313" key="2">
    <source>
        <dbReference type="EMBL" id="ROH98145.1"/>
    </source>
</evidence>
<dbReference type="PANTHER" id="PTHR43233">
    <property type="entry name" value="FAMILY N-ACETYLTRANSFERASE, PUTATIVE (AFU_ORTHOLOGUE AFUA_6G03350)-RELATED"/>
    <property type="match status" value="1"/>
</dbReference>
<dbReference type="CDD" id="cd04301">
    <property type="entry name" value="NAT_SF"/>
    <property type="match status" value="1"/>
</dbReference>
<dbReference type="AlphaFoldDB" id="A0A3N0VZC4"/>
<dbReference type="Pfam" id="PF00583">
    <property type="entry name" value="Acetyltransf_1"/>
    <property type="match status" value="1"/>
</dbReference>
<dbReference type="Gene3D" id="3.40.630.30">
    <property type="match status" value="1"/>
</dbReference>
<dbReference type="SUPFAM" id="SSF55729">
    <property type="entry name" value="Acyl-CoA N-acyltransferases (Nat)"/>
    <property type="match status" value="1"/>
</dbReference>
<dbReference type="RefSeq" id="WP_123263340.1">
    <property type="nucleotide sequence ID" value="NZ_RJTX01000002.1"/>
</dbReference>
<dbReference type="Proteomes" id="UP000269375">
    <property type="component" value="Unassembled WGS sequence"/>
</dbReference>
<accession>A0A3N0VZC4</accession>
<dbReference type="EMBL" id="SOQW01000002">
    <property type="protein sequence ID" value="TDX92653.1"/>
    <property type="molecule type" value="Genomic_DNA"/>
</dbReference>
<dbReference type="InterPro" id="IPR053144">
    <property type="entry name" value="Acetyltransferase_Butenolide"/>
</dbReference>
<evidence type="ECO:0000313" key="3">
    <source>
        <dbReference type="EMBL" id="TDX92653.1"/>
    </source>
</evidence>
<dbReference type="InterPro" id="IPR016181">
    <property type="entry name" value="Acyl_CoA_acyltransferase"/>
</dbReference>
<dbReference type="PROSITE" id="PS51186">
    <property type="entry name" value="GNAT"/>
    <property type="match status" value="1"/>
</dbReference>
<dbReference type="GO" id="GO:0016747">
    <property type="term" value="F:acyltransferase activity, transferring groups other than amino-acyl groups"/>
    <property type="evidence" value="ECO:0007669"/>
    <property type="project" value="InterPro"/>
</dbReference>
<comment type="caution">
    <text evidence="2">The sequence shown here is derived from an EMBL/GenBank/DDBJ whole genome shotgun (WGS) entry which is preliminary data.</text>
</comment>
<name>A0A3N0VZC4_9FLAO</name>
<protein>
    <submittedName>
        <fullName evidence="3">N-acetylglutamate synthase-like GNAT family acetyltransferase</fullName>
    </submittedName>
    <submittedName>
        <fullName evidence="2">N-acetyltransferase</fullName>
    </submittedName>
</protein>
<proteinExistence type="predicted"/>
<dbReference type="EMBL" id="RJTX01000002">
    <property type="protein sequence ID" value="ROH98145.1"/>
    <property type="molecule type" value="Genomic_DNA"/>
</dbReference>
<dbReference type="PANTHER" id="PTHR43233:SF1">
    <property type="entry name" value="FAMILY N-ACETYLTRANSFERASE, PUTATIVE (AFU_ORTHOLOGUE AFUA_6G03350)-RELATED"/>
    <property type="match status" value="1"/>
</dbReference>
<evidence type="ECO:0000313" key="5">
    <source>
        <dbReference type="Proteomes" id="UP000295709"/>
    </source>
</evidence>
<reference evidence="2 4" key="1">
    <citation type="submission" date="2018-11" db="EMBL/GenBank/DDBJ databases">
        <title>Proposal to divide the Flavobacteriaceae and reorganize its genera based on Amino Acid Identity values calculated from whole genome sequences.</title>
        <authorList>
            <person name="Nicholson A.C."/>
            <person name="Gulvik C.A."/>
            <person name="Whitney A.M."/>
            <person name="Humrighouse B.W."/>
            <person name="Bell M."/>
            <person name="Holmes B."/>
            <person name="Steigerwalt A."/>
            <person name="Villarma A."/>
            <person name="Sheth M."/>
            <person name="Batra D."/>
            <person name="Pryor J."/>
            <person name="Bernardet J.-F."/>
            <person name="Hugo C."/>
            <person name="Kampfer P."/>
            <person name="Newman J."/>
            <person name="Mcquiston J.R."/>
        </authorList>
    </citation>
    <scope>NUCLEOTIDE SEQUENCE [LARGE SCALE GENOMIC DNA]</scope>
    <source>
        <strain evidence="2 4">DSM 15235</strain>
    </source>
</reference>
<feature type="domain" description="N-acetyltransferase" evidence="1">
    <location>
        <begin position="1"/>
        <end position="146"/>
    </location>
</feature>